<evidence type="ECO:0000256" key="3">
    <source>
        <dbReference type="ARBA" id="ARBA00022723"/>
    </source>
</evidence>
<dbReference type="EMBL" id="JQAN02000011">
    <property type="protein sequence ID" value="PPD57596.1"/>
    <property type="molecule type" value="Genomic_DNA"/>
</dbReference>
<protein>
    <recommendedName>
        <fullName evidence="9">Thiamine-phosphate synthase</fullName>
        <shortName evidence="9">TP synthase</shortName>
        <shortName evidence="9">TPS</shortName>
        <ecNumber evidence="9">2.5.1.3</ecNumber>
    </recommendedName>
    <alternativeName>
        <fullName evidence="9">Thiamine-phosphate pyrophosphorylase</fullName>
        <shortName evidence="9">TMP pyrophosphorylase</shortName>
        <shortName evidence="9">TMP-PPase</shortName>
    </alternativeName>
</protein>
<dbReference type="CDD" id="cd00564">
    <property type="entry name" value="TMP_TenI"/>
    <property type="match status" value="1"/>
</dbReference>
<keyword evidence="4 9" id="KW-0460">Magnesium</keyword>
<evidence type="ECO:0000313" key="13">
    <source>
        <dbReference type="EMBL" id="PPD57596.1"/>
    </source>
</evidence>
<comment type="function">
    <text evidence="9">Condenses 4-methyl-5-(beta-hydroxyethyl)thiazole monophosphate (THZ-P) and 2-methyl-4-amino-5-hydroxymethyl pyrimidine pyrophosphate (HMP-PP) to form thiamine monophosphate (TMP).</text>
</comment>
<feature type="binding site" evidence="9">
    <location>
        <position position="73"/>
    </location>
    <ligand>
        <name>Mg(2+)</name>
        <dbReference type="ChEBI" id="CHEBI:18420"/>
    </ligand>
</feature>
<dbReference type="GO" id="GO:0009228">
    <property type="term" value="P:thiamine biosynthetic process"/>
    <property type="evidence" value="ECO:0007669"/>
    <property type="project" value="UniProtKB-KW"/>
</dbReference>
<feature type="binding site" evidence="9">
    <location>
        <position position="72"/>
    </location>
    <ligand>
        <name>4-amino-2-methyl-5-(diphosphooxymethyl)pyrimidine</name>
        <dbReference type="ChEBI" id="CHEBI:57841"/>
    </ligand>
</feature>
<comment type="catalytic activity">
    <reaction evidence="7 9 10">
        <text>2-(2-carboxy-4-methylthiazol-5-yl)ethyl phosphate + 4-amino-2-methyl-5-(diphosphooxymethyl)pyrimidine + 2 H(+) = thiamine phosphate + CO2 + diphosphate</text>
        <dbReference type="Rhea" id="RHEA:47848"/>
        <dbReference type="ChEBI" id="CHEBI:15378"/>
        <dbReference type="ChEBI" id="CHEBI:16526"/>
        <dbReference type="ChEBI" id="CHEBI:33019"/>
        <dbReference type="ChEBI" id="CHEBI:37575"/>
        <dbReference type="ChEBI" id="CHEBI:57841"/>
        <dbReference type="ChEBI" id="CHEBI:62890"/>
        <dbReference type="EC" id="2.5.1.3"/>
    </reaction>
</comment>
<evidence type="ECO:0000256" key="6">
    <source>
        <dbReference type="ARBA" id="ARBA00047334"/>
    </source>
</evidence>
<evidence type="ECO:0000256" key="5">
    <source>
        <dbReference type="ARBA" id="ARBA00022977"/>
    </source>
</evidence>
<dbReference type="Proteomes" id="UP000235653">
    <property type="component" value="Unassembled WGS sequence"/>
</dbReference>
<sequence length="211" mass="22774">MKKNLPQTDIYAILSDACSGSRGNVETARFLLKAGIKIIQYREKDFPMRRKYEECVAISRLCREYDACFIVNDDAGLAIACGAEGLHLGQDDLPSDAARRVVGADMLIGLSVATPEEIDKALTIPEVDYLGVGPVFATSTKPDAAPPGGVALLEYALKRSHLPVVAIGGINRENIGSLAERECKCFAIVSDLIGAEDLIQRVFDLRSAFSV</sequence>
<evidence type="ECO:0000256" key="8">
    <source>
        <dbReference type="ARBA" id="ARBA00047883"/>
    </source>
</evidence>
<comment type="pathway">
    <text evidence="1 9 11">Cofactor biosynthesis; thiamine diphosphate biosynthesis; thiamine phosphate from 4-amino-2-methyl-5-diphosphomethylpyrimidine and 4-methyl-5-(2-phosphoethyl)-thiazole: step 1/1.</text>
</comment>
<keyword evidence="14" id="KW-1185">Reference proteome</keyword>
<keyword evidence="5 9" id="KW-0784">Thiamine biosynthesis</keyword>
<evidence type="ECO:0000313" key="14">
    <source>
        <dbReference type="Proteomes" id="UP000235653"/>
    </source>
</evidence>
<feature type="binding site" evidence="9">
    <location>
        <begin position="40"/>
        <end position="44"/>
    </location>
    <ligand>
        <name>4-amino-2-methyl-5-(diphosphooxymethyl)pyrimidine</name>
        <dbReference type="ChEBI" id="CHEBI:57841"/>
    </ligand>
</feature>
<dbReference type="NCBIfam" id="TIGR00693">
    <property type="entry name" value="thiE"/>
    <property type="match status" value="1"/>
</dbReference>
<name>A0A2P5P5M2_9CHLR</name>
<dbReference type="GO" id="GO:0009229">
    <property type="term" value="P:thiamine diphosphate biosynthetic process"/>
    <property type="evidence" value="ECO:0007669"/>
    <property type="project" value="UniProtKB-UniRule"/>
</dbReference>
<comment type="caution">
    <text evidence="13">The sequence shown here is derived from an EMBL/GenBank/DDBJ whole genome shotgun (WGS) entry which is preliminary data.</text>
</comment>
<feature type="binding site" evidence="9">
    <location>
        <begin position="189"/>
        <end position="190"/>
    </location>
    <ligand>
        <name>2-[(2R,5Z)-2-carboxy-4-methylthiazol-5(2H)-ylidene]ethyl phosphate</name>
        <dbReference type="ChEBI" id="CHEBI:62899"/>
    </ligand>
</feature>
<dbReference type="SUPFAM" id="SSF51391">
    <property type="entry name" value="Thiamin phosphate synthase"/>
    <property type="match status" value="1"/>
</dbReference>
<dbReference type="InterPro" id="IPR036206">
    <property type="entry name" value="ThiamineP_synth_sf"/>
</dbReference>
<comment type="catalytic activity">
    <reaction evidence="8 9 10">
        <text>2-[(2R,5Z)-2-carboxy-4-methylthiazol-5(2H)-ylidene]ethyl phosphate + 4-amino-2-methyl-5-(diphosphooxymethyl)pyrimidine + 2 H(+) = thiamine phosphate + CO2 + diphosphate</text>
        <dbReference type="Rhea" id="RHEA:47844"/>
        <dbReference type="ChEBI" id="CHEBI:15378"/>
        <dbReference type="ChEBI" id="CHEBI:16526"/>
        <dbReference type="ChEBI" id="CHEBI:33019"/>
        <dbReference type="ChEBI" id="CHEBI:37575"/>
        <dbReference type="ChEBI" id="CHEBI:57841"/>
        <dbReference type="ChEBI" id="CHEBI:62899"/>
        <dbReference type="EC" id="2.5.1.3"/>
    </reaction>
</comment>
<keyword evidence="3 9" id="KW-0479">Metal-binding</keyword>
<comment type="cofactor">
    <cofactor evidence="9">
        <name>Mg(2+)</name>
        <dbReference type="ChEBI" id="CHEBI:18420"/>
    </cofactor>
    <text evidence="9">Binds 1 Mg(2+) ion per subunit.</text>
</comment>
<comment type="similarity">
    <text evidence="9 10">Belongs to the thiamine-phosphate synthase family.</text>
</comment>
<gene>
    <name evidence="9 13" type="primary">thiE</name>
    <name evidence="13" type="ORF">JP09_007565</name>
</gene>
<dbReference type="GO" id="GO:0000287">
    <property type="term" value="F:magnesium ion binding"/>
    <property type="evidence" value="ECO:0007669"/>
    <property type="project" value="UniProtKB-UniRule"/>
</dbReference>
<dbReference type="OrthoDB" id="9812206at2"/>
<dbReference type="AlphaFoldDB" id="A0A2P5P5M2"/>
<dbReference type="GO" id="GO:0004789">
    <property type="term" value="F:thiamine-phosphate diphosphorylase activity"/>
    <property type="evidence" value="ECO:0007669"/>
    <property type="project" value="UniProtKB-UniRule"/>
</dbReference>
<evidence type="ECO:0000256" key="9">
    <source>
        <dbReference type="HAMAP-Rule" id="MF_00097"/>
    </source>
</evidence>
<comment type="catalytic activity">
    <reaction evidence="6 9 10">
        <text>4-methyl-5-(2-phosphooxyethyl)-thiazole + 4-amino-2-methyl-5-(diphosphooxymethyl)pyrimidine + H(+) = thiamine phosphate + diphosphate</text>
        <dbReference type="Rhea" id="RHEA:22328"/>
        <dbReference type="ChEBI" id="CHEBI:15378"/>
        <dbReference type="ChEBI" id="CHEBI:33019"/>
        <dbReference type="ChEBI" id="CHEBI:37575"/>
        <dbReference type="ChEBI" id="CHEBI:57841"/>
        <dbReference type="ChEBI" id="CHEBI:58296"/>
        <dbReference type="EC" id="2.5.1.3"/>
    </reaction>
</comment>
<feature type="binding site" evidence="9">
    <location>
        <position position="111"/>
    </location>
    <ligand>
        <name>4-amino-2-methyl-5-(diphosphooxymethyl)pyrimidine</name>
        <dbReference type="ChEBI" id="CHEBI:57841"/>
    </ligand>
</feature>
<dbReference type="PANTHER" id="PTHR20857">
    <property type="entry name" value="THIAMINE-PHOSPHATE PYROPHOSPHORYLASE"/>
    <property type="match status" value="1"/>
</dbReference>
<evidence type="ECO:0000256" key="7">
    <source>
        <dbReference type="ARBA" id="ARBA00047851"/>
    </source>
</evidence>
<dbReference type="UniPathway" id="UPA00060">
    <property type="reaction ID" value="UER00141"/>
</dbReference>
<dbReference type="Pfam" id="PF02581">
    <property type="entry name" value="TMP-TENI"/>
    <property type="match status" value="1"/>
</dbReference>
<proteinExistence type="inferred from homology"/>
<feature type="binding site" evidence="9">
    <location>
        <begin position="138"/>
        <end position="140"/>
    </location>
    <ligand>
        <name>2-[(2R,5Z)-2-carboxy-4-methylthiazol-5(2H)-ylidene]ethyl phosphate</name>
        <dbReference type="ChEBI" id="CHEBI:62899"/>
    </ligand>
</feature>
<feature type="binding site" evidence="9">
    <location>
        <position position="141"/>
    </location>
    <ligand>
        <name>4-amino-2-methyl-5-(diphosphooxymethyl)pyrimidine</name>
        <dbReference type="ChEBI" id="CHEBI:57841"/>
    </ligand>
</feature>
<dbReference type="InterPro" id="IPR013785">
    <property type="entry name" value="Aldolase_TIM"/>
</dbReference>
<keyword evidence="2 9" id="KW-0808">Transferase</keyword>
<feature type="domain" description="Thiamine phosphate synthase/TenI" evidence="12">
    <location>
        <begin position="11"/>
        <end position="191"/>
    </location>
</feature>
<evidence type="ECO:0000259" key="12">
    <source>
        <dbReference type="Pfam" id="PF02581"/>
    </source>
</evidence>
<evidence type="ECO:0000256" key="11">
    <source>
        <dbReference type="RuleBase" id="RU004253"/>
    </source>
</evidence>
<organism evidence="13 14">
    <name type="scientific">Dehalogenimonas etheniformans</name>
    <dbReference type="NCBI Taxonomy" id="1536648"/>
    <lineage>
        <taxon>Bacteria</taxon>
        <taxon>Bacillati</taxon>
        <taxon>Chloroflexota</taxon>
        <taxon>Dehalococcoidia</taxon>
        <taxon>Dehalococcoidales</taxon>
        <taxon>Dehalococcoidaceae</taxon>
        <taxon>Dehalogenimonas</taxon>
    </lineage>
</organism>
<dbReference type="HAMAP" id="MF_00097">
    <property type="entry name" value="TMP_synthase"/>
    <property type="match status" value="1"/>
</dbReference>
<dbReference type="EC" id="2.5.1.3" evidence="9"/>
<dbReference type="PANTHER" id="PTHR20857:SF15">
    <property type="entry name" value="THIAMINE-PHOSPHATE SYNTHASE"/>
    <property type="match status" value="1"/>
</dbReference>
<evidence type="ECO:0000256" key="2">
    <source>
        <dbReference type="ARBA" id="ARBA00022679"/>
    </source>
</evidence>
<dbReference type="RefSeq" id="WP_102330608.1">
    <property type="nucleotide sequence ID" value="NZ_CP058566.2"/>
</dbReference>
<dbReference type="InterPro" id="IPR034291">
    <property type="entry name" value="TMP_synthase"/>
</dbReference>
<dbReference type="GO" id="GO:0005737">
    <property type="term" value="C:cytoplasm"/>
    <property type="evidence" value="ECO:0007669"/>
    <property type="project" value="TreeGrafter"/>
</dbReference>
<reference evidence="13 14" key="1">
    <citation type="journal article" date="2017" name="ISME J.">
        <title>Grape pomace compost harbors organohalide-respiring Dehalogenimonas species with novel reductive dehalogenase genes.</title>
        <authorList>
            <person name="Yang Y."/>
            <person name="Higgins S.A."/>
            <person name="Yan J."/>
            <person name="Simsir B."/>
            <person name="Chourey K."/>
            <person name="Iyer R."/>
            <person name="Hettich R.L."/>
            <person name="Baldwin B."/>
            <person name="Ogles D.M."/>
            <person name="Loffler F.E."/>
        </authorList>
    </citation>
    <scope>NUCLEOTIDE SEQUENCE [LARGE SCALE GENOMIC DNA]</scope>
    <source>
        <strain evidence="13 14">GP</strain>
    </source>
</reference>
<accession>A0A2P5P5M2</accession>
<dbReference type="InterPro" id="IPR022998">
    <property type="entry name" value="ThiamineP_synth_TenI"/>
</dbReference>
<evidence type="ECO:0000256" key="1">
    <source>
        <dbReference type="ARBA" id="ARBA00005165"/>
    </source>
</evidence>
<feature type="binding site" evidence="9">
    <location>
        <position position="92"/>
    </location>
    <ligand>
        <name>Mg(2+)</name>
        <dbReference type="ChEBI" id="CHEBI:18420"/>
    </ligand>
</feature>
<feature type="binding site" evidence="9">
    <location>
        <position position="169"/>
    </location>
    <ligand>
        <name>2-[(2R,5Z)-2-carboxy-4-methylthiazol-5(2H)-ylidene]ethyl phosphate</name>
        <dbReference type="ChEBI" id="CHEBI:62899"/>
    </ligand>
</feature>
<evidence type="ECO:0000256" key="10">
    <source>
        <dbReference type="RuleBase" id="RU003826"/>
    </source>
</evidence>
<dbReference type="Gene3D" id="3.20.20.70">
    <property type="entry name" value="Aldolase class I"/>
    <property type="match status" value="1"/>
</dbReference>
<evidence type="ECO:0000256" key="4">
    <source>
        <dbReference type="ARBA" id="ARBA00022842"/>
    </source>
</evidence>